<sequence length="48" mass="5259">MENGIISDRLLINISANTNPIYFILGEFHSIPAIPSSLKITYLGKAVL</sequence>
<name>R9GP33_9SPHI</name>
<keyword evidence="2" id="KW-1185">Reference proteome</keyword>
<protein>
    <submittedName>
        <fullName evidence="1">Uncharacterized protein</fullName>
    </submittedName>
</protein>
<accession>R9GP33</accession>
<dbReference type="EMBL" id="AQPN01000120">
    <property type="protein sequence ID" value="EOR93290.1"/>
    <property type="molecule type" value="Genomic_DNA"/>
</dbReference>
<proteinExistence type="predicted"/>
<evidence type="ECO:0000313" key="2">
    <source>
        <dbReference type="Proteomes" id="UP000014174"/>
    </source>
</evidence>
<comment type="caution">
    <text evidence="1">The sequence shown here is derived from an EMBL/GenBank/DDBJ whole genome shotgun (WGS) entry which is preliminary data.</text>
</comment>
<organism evidence="1 2">
    <name type="scientific">Arcticibacter svalbardensis MN12-7</name>
    <dbReference type="NCBI Taxonomy" id="1150600"/>
    <lineage>
        <taxon>Bacteria</taxon>
        <taxon>Pseudomonadati</taxon>
        <taxon>Bacteroidota</taxon>
        <taxon>Sphingobacteriia</taxon>
        <taxon>Sphingobacteriales</taxon>
        <taxon>Sphingobacteriaceae</taxon>
        <taxon>Arcticibacter</taxon>
    </lineage>
</organism>
<gene>
    <name evidence="1" type="ORF">ADIARSV_3555</name>
</gene>
<reference evidence="1 2" key="1">
    <citation type="journal article" date="2013" name="Genome Announc.">
        <title>Draft Genome Sequence of Arcticibacter svalbardensis Strain MN12-7T, a Member of the Family Sphingobacteriaceae Isolated from an Arctic Soil Sample.</title>
        <authorList>
            <person name="Shivaji S."/>
            <person name="Ara S."/>
            <person name="Prasad S."/>
            <person name="Manasa B.P."/>
            <person name="Begum Z."/>
            <person name="Singh A."/>
            <person name="Kumar Pinnaka A."/>
        </authorList>
    </citation>
    <scope>NUCLEOTIDE SEQUENCE [LARGE SCALE GENOMIC DNA]</scope>
    <source>
        <strain evidence="1 2">MN12-7</strain>
    </source>
</reference>
<dbReference type="AlphaFoldDB" id="R9GP33"/>
<dbReference type="Proteomes" id="UP000014174">
    <property type="component" value="Unassembled WGS sequence"/>
</dbReference>
<evidence type="ECO:0000313" key="1">
    <source>
        <dbReference type="EMBL" id="EOR93290.1"/>
    </source>
</evidence>